<dbReference type="PANTHER" id="PTHR24419">
    <property type="entry name" value="INTERLEUKIN-1 RECEPTOR-ASSOCIATED KINASE"/>
    <property type="match status" value="1"/>
</dbReference>
<feature type="region of interest" description="Disordered" evidence="1">
    <location>
        <begin position="435"/>
        <end position="458"/>
    </location>
</feature>
<evidence type="ECO:0000313" key="4">
    <source>
        <dbReference type="Proteomes" id="UP001381693"/>
    </source>
</evidence>
<keyword evidence="3" id="KW-0808">Transferase</keyword>
<comment type="caution">
    <text evidence="3">The sequence shown here is derived from an EMBL/GenBank/DDBJ whole genome shotgun (WGS) entry which is preliminary data.</text>
</comment>
<dbReference type="InterPro" id="IPR011009">
    <property type="entry name" value="Kinase-like_dom_sf"/>
</dbReference>
<dbReference type="InterPro" id="IPR000719">
    <property type="entry name" value="Prot_kinase_dom"/>
</dbReference>
<dbReference type="GO" id="GO:0035556">
    <property type="term" value="P:intracellular signal transduction"/>
    <property type="evidence" value="ECO:0007669"/>
    <property type="project" value="TreeGrafter"/>
</dbReference>
<dbReference type="GO" id="GO:0005737">
    <property type="term" value="C:cytoplasm"/>
    <property type="evidence" value="ECO:0007669"/>
    <property type="project" value="TreeGrafter"/>
</dbReference>
<feature type="compositionally biased region" description="Polar residues" evidence="1">
    <location>
        <begin position="341"/>
        <end position="368"/>
    </location>
</feature>
<dbReference type="Pfam" id="PF12330">
    <property type="entry name" value="Haspin_kinase"/>
    <property type="match status" value="1"/>
</dbReference>
<dbReference type="GO" id="GO:0072354">
    <property type="term" value="F:histone H3T3 kinase activity"/>
    <property type="evidence" value="ECO:0007669"/>
    <property type="project" value="TreeGrafter"/>
</dbReference>
<keyword evidence="4" id="KW-1185">Reference proteome</keyword>
<dbReference type="GO" id="GO:0005524">
    <property type="term" value="F:ATP binding"/>
    <property type="evidence" value="ECO:0007669"/>
    <property type="project" value="InterPro"/>
</dbReference>
<feature type="region of interest" description="Disordered" evidence="1">
    <location>
        <begin position="324"/>
        <end position="368"/>
    </location>
</feature>
<dbReference type="PANTHER" id="PTHR24419:SF18">
    <property type="entry name" value="SERINE_THREONINE-PROTEIN KINASE HASPIN"/>
    <property type="match status" value="1"/>
</dbReference>
<evidence type="ECO:0000256" key="1">
    <source>
        <dbReference type="SAM" id="MobiDB-lite"/>
    </source>
</evidence>
<evidence type="ECO:0000259" key="2">
    <source>
        <dbReference type="PROSITE" id="PS50011"/>
    </source>
</evidence>
<name>A0AAN8XV23_HALRR</name>
<dbReference type="AlphaFoldDB" id="A0AAN8XV23"/>
<evidence type="ECO:0000313" key="3">
    <source>
        <dbReference type="EMBL" id="KAK7084830.1"/>
    </source>
</evidence>
<dbReference type="SUPFAM" id="SSF56112">
    <property type="entry name" value="Protein kinase-like (PK-like)"/>
    <property type="match status" value="1"/>
</dbReference>
<proteinExistence type="predicted"/>
<dbReference type="PROSITE" id="PS50011">
    <property type="entry name" value="PROTEIN_KINASE_DOM"/>
    <property type="match status" value="1"/>
</dbReference>
<organism evidence="3 4">
    <name type="scientific">Halocaridina rubra</name>
    <name type="common">Hawaiian red shrimp</name>
    <dbReference type="NCBI Taxonomy" id="373956"/>
    <lineage>
        <taxon>Eukaryota</taxon>
        <taxon>Metazoa</taxon>
        <taxon>Ecdysozoa</taxon>
        <taxon>Arthropoda</taxon>
        <taxon>Crustacea</taxon>
        <taxon>Multicrustacea</taxon>
        <taxon>Malacostraca</taxon>
        <taxon>Eumalacostraca</taxon>
        <taxon>Eucarida</taxon>
        <taxon>Decapoda</taxon>
        <taxon>Pleocyemata</taxon>
        <taxon>Caridea</taxon>
        <taxon>Atyoidea</taxon>
        <taxon>Atyidae</taxon>
        <taxon>Halocaridina</taxon>
    </lineage>
</organism>
<gene>
    <name evidence="3" type="primary">GSG2</name>
    <name evidence="3" type="ORF">SK128_016211</name>
</gene>
<feature type="compositionally biased region" description="Polar residues" evidence="1">
    <location>
        <begin position="436"/>
        <end position="445"/>
    </location>
</feature>
<dbReference type="Gene3D" id="1.10.510.10">
    <property type="entry name" value="Transferase(Phosphotransferase) domain 1"/>
    <property type="match status" value="1"/>
</dbReference>
<dbReference type="EC" id="2.7.11.1" evidence="3"/>
<keyword evidence="3" id="KW-0418">Kinase</keyword>
<protein>
    <submittedName>
        <fullName evidence="3">Serine/threonine-protein kinase haspin</fullName>
        <ecNumber evidence="3">2.7.11.1</ecNumber>
    </submittedName>
</protein>
<dbReference type="GO" id="GO:0000278">
    <property type="term" value="P:mitotic cell cycle"/>
    <property type="evidence" value="ECO:0007669"/>
    <property type="project" value="TreeGrafter"/>
</dbReference>
<dbReference type="GO" id="GO:0005634">
    <property type="term" value="C:nucleus"/>
    <property type="evidence" value="ECO:0007669"/>
    <property type="project" value="TreeGrafter"/>
</dbReference>
<reference evidence="3 4" key="1">
    <citation type="submission" date="2023-11" db="EMBL/GenBank/DDBJ databases">
        <title>Halocaridina rubra genome assembly.</title>
        <authorList>
            <person name="Smith C."/>
        </authorList>
    </citation>
    <scope>NUCLEOTIDE SEQUENCE [LARGE SCALE GENOMIC DNA]</scope>
    <source>
        <strain evidence="3">EP-1</strain>
        <tissue evidence="3">Whole</tissue>
    </source>
</reference>
<dbReference type="Proteomes" id="UP001381693">
    <property type="component" value="Unassembled WGS sequence"/>
</dbReference>
<feature type="domain" description="Protein kinase" evidence="2">
    <location>
        <begin position="995"/>
        <end position="1268"/>
    </location>
</feature>
<dbReference type="Gene3D" id="3.30.200.20">
    <property type="entry name" value="Phosphorylase Kinase, domain 1"/>
    <property type="match status" value="1"/>
</dbReference>
<sequence length="1268" mass="141635">MGPRPKVKSTYSKAKQVAACEEKNLKSYKKRQCIPKFDKLFLPKDENNKDVGNGSLSDFLLDSSTKLMDDLRDLKNKRKCKRLRKPLAVNTFLANSSSKCSSGDSFDKLLKGTERQGIPISQYNTGVASSSSTSHDASSSILYLSLRSHDSSRLKSEVPKNENSLKIFDQLDIIHESVVRRTGNVPIKIRESQTSPVLVSPRSPLLFSSIDDGEDDQSVSGLCSKVISKKSFPEDRSGSIQNNRKREYKCLKIVNSDNSDLNMSCLDKQSKPELEWPVETENPLIAIKVPGSDDWSPELENKIVNTPNSANFVKALFHRNNILSQGSPSVPLSHRSEGSGKFSNKSEVLTSTPADTSRVMSVTSNGSSWNVKSDTSSRYILSPIPRDNDGINAGIKSPDQRSVLCNFDRVSSGSQKSHSVESHYETCVSERHRTNVAESTANSSGKDYDTEDNNCDKETKHEHTHSFYNSAFELSSGPFKGVSVPAFDPTGVVRKLSVNYNSSQSGSSNAAIERDYHNDEIVLATTRGSSTTVKNHGRCHGQPENYQNHFENISFDKVKEINSFLSKPSLVIPTVTRRKKCNYTKKKLASLAVRRLTRRTARLAKFSQQNKESQVMAVSFGISDQSTTSEPSIVLPRKKKTNTNRMSNVTHISDSTVNDSASIDRSVVLLRRFVNRCQTNVALREPFINLPRRASLRLANKRGRGDSKSNFCKKSYILESDDLSTHEILVRPQHSSSHACSRKLQGQREKMNIMLSSLSFNGTSSSNGTSEITRKDSLLFQNRRLNNSHQATEDSVEQDIKLHSNADMNSVKNGFIEEELSRAKNNESSLIYGKSSILKKVCDSALDCSVVNSANVCCRVIEGQELEDSVFDTTDGVFQLPFQKGVLAKQGKGWMRSLSLARASSIAGEQLTELSRRHTVDHITILKGTRRLTQLQILPLHEVTNSIVRDKGEIVHEAEDILSHSVLSDARRHVLTLCSQTEPLPLTECFTPGRLSCCKKIGEGVYGEVFMNKPIPSSMDDATVMKIMPIEGEFEVNGEPQKKFGEILSEIIISLELNNLRSKGVQGNGAQNFVHVLKCWCTEGSYHADMLHLWDLYHEEKGSENDRPDIFPDSQMYIVLEFSHGGRDLEGFVFNNAGQSLAVFLQIAYSLAVAEQALEFEHRDLHWGNVLVATTKESSLDFHINHGIYTVQTQGVKATIIDFTLSRLKAPHCVMYNNLAEDPSLFTAQGDYQFEIYRQMKKVNNSPRTLMEYLDKIERVDYFSKHAT</sequence>
<dbReference type="EMBL" id="JAXCGZ010001968">
    <property type="protein sequence ID" value="KAK7084830.1"/>
    <property type="molecule type" value="Genomic_DNA"/>
</dbReference>
<accession>A0AAN8XV23</accession>